<dbReference type="PANTHER" id="PTHR47691:SF3">
    <property type="entry name" value="HTH-TYPE TRANSCRIPTIONAL REGULATOR RV0890C-RELATED"/>
    <property type="match status" value="1"/>
</dbReference>
<feature type="repeat" description="TPR" evidence="1">
    <location>
        <begin position="617"/>
        <end position="650"/>
    </location>
</feature>
<dbReference type="Gene3D" id="1.25.40.10">
    <property type="entry name" value="Tetratricopeptide repeat domain"/>
    <property type="match status" value="2"/>
</dbReference>
<evidence type="ECO:0000259" key="2">
    <source>
        <dbReference type="PROSITE" id="PS50943"/>
    </source>
</evidence>
<dbReference type="CDD" id="cd00093">
    <property type="entry name" value="HTH_XRE"/>
    <property type="match status" value="1"/>
</dbReference>
<keyword evidence="4" id="KW-1185">Reference proteome</keyword>
<dbReference type="SUPFAM" id="SSF52540">
    <property type="entry name" value="P-loop containing nucleoside triphosphate hydrolases"/>
    <property type="match status" value="1"/>
</dbReference>
<dbReference type="Pfam" id="PF00931">
    <property type="entry name" value="NB-ARC"/>
    <property type="match status" value="1"/>
</dbReference>
<dbReference type="PROSITE" id="PS50943">
    <property type="entry name" value="HTH_CROC1"/>
    <property type="match status" value="1"/>
</dbReference>
<name>A0ABQ6FUC6_9CHLR</name>
<gene>
    <name evidence="3" type="ORF">KDH_40740</name>
</gene>
<sequence length="866" mass="95550">MPTSETPHQPRVRLTEARVSYNLSQQEVADEIGTTYVNVSRWERGITRPNPYFRRKLCALFNKTEEELDLLTARTERGKSGRSSSSGASSAPATVAAPVVQRVIYDPAIPLLPAIPLVGREKDLAVIRQRLKGSGNMALTALNGLPGVGKTALSVALAHDGELREFFKDGILWAGLGPQPNLPGIFSRWGNLLGISFAEMTKLGSDEARAKAIRNAIGDRAMLIIIDDAWKLEEALAFRVGGSHCAHLVTTRFPNIASHMALGNAINIRELGESESISLLNLLAPQVIYREQQKVHDLVQAVGGLPLALTLIGNYLRKQAYSGPARRITSALERLSNAEVRLKLKEPHIPAESHPSLPNEQSLSIQSIIAVTDQLLDEETRRALYALSVFPPKPNTFSEEAAMAVAACGTDELDALSDAGMLESNGERYLLHQVISDYALLQISDEQLTAAQEHLVAYYADYVEEHKKDYEQLEEDSSTIEATLEIAYEIDESIAFIRGVCAFAPFLLLRGLYVQAEHYLEQAYEKVVDQNDQTRHAQVLLYLGETAQKRGESQKAEQYLLRGLEIARSNADNERICALLGNLGDIKWRSGDLKQAEDYLTEGLALAQQIGDIERMSNLLKSLGPVVTNQGNYQKATEYLEQGLALSRQINNHEQACLLLSNLGVLAGMMGKYEPAEMYFQEGLLLARQLGHREQICILLLNLGAVSVDKKNYMQAKAYFQEGLAISRQMGYPEGTSMLLLNLGEIAVIEKNHIQAEKYLQETLALAKQLGRPLIIARTMLEYGKLHLQQAELESAEKDFCEVLTTASKGNLDLIAMANYGLAQVAARQNDLVRATSLGKESLAILETMGDPNSKEVGEWLQSLHN</sequence>
<dbReference type="PROSITE" id="PS50005">
    <property type="entry name" value="TPR"/>
    <property type="match status" value="1"/>
</dbReference>
<accession>A0ABQ6FUC6</accession>
<dbReference type="InterPro" id="IPR010982">
    <property type="entry name" value="Lambda_DNA-bd_dom_sf"/>
</dbReference>
<reference evidence="3 4" key="1">
    <citation type="submission" date="2023-02" db="EMBL/GenBank/DDBJ databases">
        <title>Dictyobacter halimunensis sp. nov., a new member of the class Ktedonobacteria from forest soil in a geothermal area.</title>
        <authorList>
            <person name="Rachmania M.K."/>
            <person name="Ningsih F."/>
            <person name="Sakai Y."/>
            <person name="Yabe S."/>
            <person name="Yokota A."/>
            <person name="Sjamsuridzal W."/>
        </authorList>
    </citation>
    <scope>NUCLEOTIDE SEQUENCE [LARGE SCALE GENOMIC DNA]</scope>
    <source>
        <strain evidence="3 4">S3.2.2.5</strain>
    </source>
</reference>
<evidence type="ECO:0000313" key="4">
    <source>
        <dbReference type="Proteomes" id="UP001344906"/>
    </source>
</evidence>
<dbReference type="Proteomes" id="UP001344906">
    <property type="component" value="Unassembled WGS sequence"/>
</dbReference>
<dbReference type="PRINTS" id="PR00364">
    <property type="entry name" value="DISEASERSIST"/>
</dbReference>
<organism evidence="3 4">
    <name type="scientific">Dictyobacter halimunensis</name>
    <dbReference type="NCBI Taxonomy" id="3026934"/>
    <lineage>
        <taxon>Bacteria</taxon>
        <taxon>Bacillati</taxon>
        <taxon>Chloroflexota</taxon>
        <taxon>Ktedonobacteria</taxon>
        <taxon>Ktedonobacterales</taxon>
        <taxon>Dictyobacteraceae</taxon>
        <taxon>Dictyobacter</taxon>
    </lineage>
</organism>
<evidence type="ECO:0000256" key="1">
    <source>
        <dbReference type="PROSITE-ProRule" id="PRU00339"/>
    </source>
</evidence>
<dbReference type="Pfam" id="PF13424">
    <property type="entry name" value="TPR_12"/>
    <property type="match status" value="3"/>
</dbReference>
<dbReference type="SMART" id="SM00028">
    <property type="entry name" value="TPR"/>
    <property type="match status" value="8"/>
</dbReference>
<dbReference type="Pfam" id="PF01381">
    <property type="entry name" value="HTH_3"/>
    <property type="match status" value="1"/>
</dbReference>
<dbReference type="SUPFAM" id="SSF48452">
    <property type="entry name" value="TPR-like"/>
    <property type="match status" value="2"/>
</dbReference>
<feature type="domain" description="HTH cro/C1-type" evidence="2">
    <location>
        <begin position="14"/>
        <end position="68"/>
    </location>
</feature>
<comment type="caution">
    <text evidence="3">The sequence shown here is derived from an EMBL/GenBank/DDBJ whole genome shotgun (WGS) entry which is preliminary data.</text>
</comment>
<dbReference type="Gene3D" id="3.40.50.300">
    <property type="entry name" value="P-loop containing nucleotide triphosphate hydrolases"/>
    <property type="match status" value="1"/>
</dbReference>
<dbReference type="PANTHER" id="PTHR47691">
    <property type="entry name" value="REGULATOR-RELATED"/>
    <property type="match status" value="1"/>
</dbReference>
<dbReference type="InterPro" id="IPR019734">
    <property type="entry name" value="TPR_rpt"/>
</dbReference>
<protein>
    <submittedName>
        <fullName evidence="3">ATPase</fullName>
    </submittedName>
</protein>
<dbReference type="Gene3D" id="1.10.260.40">
    <property type="entry name" value="lambda repressor-like DNA-binding domains"/>
    <property type="match status" value="1"/>
</dbReference>
<dbReference type="InterPro" id="IPR027417">
    <property type="entry name" value="P-loop_NTPase"/>
</dbReference>
<dbReference type="SUPFAM" id="SSF47413">
    <property type="entry name" value="lambda repressor-like DNA-binding domains"/>
    <property type="match status" value="1"/>
</dbReference>
<keyword evidence="1" id="KW-0802">TPR repeat</keyword>
<dbReference type="EMBL" id="BSRI01000002">
    <property type="protein sequence ID" value="GLV57238.1"/>
    <property type="molecule type" value="Genomic_DNA"/>
</dbReference>
<evidence type="ECO:0000313" key="3">
    <source>
        <dbReference type="EMBL" id="GLV57238.1"/>
    </source>
</evidence>
<dbReference type="SMART" id="SM00530">
    <property type="entry name" value="HTH_XRE"/>
    <property type="match status" value="1"/>
</dbReference>
<dbReference type="RefSeq" id="WP_338253164.1">
    <property type="nucleotide sequence ID" value="NZ_BSRI01000002.1"/>
</dbReference>
<dbReference type="InterPro" id="IPR001387">
    <property type="entry name" value="Cro/C1-type_HTH"/>
</dbReference>
<proteinExistence type="predicted"/>
<dbReference type="InterPro" id="IPR002182">
    <property type="entry name" value="NB-ARC"/>
</dbReference>
<dbReference type="InterPro" id="IPR011990">
    <property type="entry name" value="TPR-like_helical_dom_sf"/>
</dbReference>